<dbReference type="CDD" id="cd06905">
    <property type="entry name" value="M14-like"/>
    <property type="match status" value="1"/>
</dbReference>
<keyword evidence="5" id="KW-0862">Zinc</keyword>
<keyword evidence="6" id="KW-0482">Metalloprotease</keyword>
<organism evidence="11 12">
    <name type="scientific">Roseivirga spongicola</name>
    <dbReference type="NCBI Taxonomy" id="333140"/>
    <lineage>
        <taxon>Bacteria</taxon>
        <taxon>Pseudomonadati</taxon>
        <taxon>Bacteroidota</taxon>
        <taxon>Cytophagia</taxon>
        <taxon>Cytophagales</taxon>
        <taxon>Roseivirgaceae</taxon>
        <taxon>Roseivirga</taxon>
    </lineage>
</organism>
<dbReference type="SMART" id="SM00631">
    <property type="entry name" value="Zn_pept"/>
    <property type="match status" value="1"/>
</dbReference>
<dbReference type="RefSeq" id="WP_068221403.1">
    <property type="nucleotide sequence ID" value="NZ_CP139724.1"/>
</dbReference>
<evidence type="ECO:0000256" key="1">
    <source>
        <dbReference type="ARBA" id="ARBA00001947"/>
    </source>
</evidence>
<dbReference type="Pfam" id="PF00246">
    <property type="entry name" value="Peptidase_M14"/>
    <property type="match status" value="1"/>
</dbReference>
<evidence type="ECO:0000259" key="10">
    <source>
        <dbReference type="PROSITE" id="PS52035"/>
    </source>
</evidence>
<dbReference type="AlphaFoldDB" id="A0A150X3H2"/>
<comment type="similarity">
    <text evidence="2 7">Belongs to the peptidase M14 family.</text>
</comment>
<evidence type="ECO:0000256" key="5">
    <source>
        <dbReference type="ARBA" id="ARBA00022833"/>
    </source>
</evidence>
<dbReference type="InterPro" id="IPR000834">
    <property type="entry name" value="Peptidase_M14"/>
</dbReference>
<name>A0A150X3H2_9BACT</name>
<evidence type="ECO:0000256" key="7">
    <source>
        <dbReference type="PROSITE-ProRule" id="PRU01379"/>
    </source>
</evidence>
<feature type="region of interest" description="Disordered" evidence="8">
    <location>
        <begin position="135"/>
        <end position="159"/>
    </location>
</feature>
<evidence type="ECO:0000313" key="12">
    <source>
        <dbReference type="Proteomes" id="UP000075606"/>
    </source>
</evidence>
<evidence type="ECO:0000313" key="11">
    <source>
        <dbReference type="EMBL" id="KYG73266.1"/>
    </source>
</evidence>
<reference evidence="11 12" key="1">
    <citation type="submission" date="2016-01" db="EMBL/GenBank/DDBJ databases">
        <title>Genome sequencing of Roseivirga spongicola UST030701-084.</title>
        <authorList>
            <person name="Selvaratnam C."/>
            <person name="Thevarajoo S."/>
            <person name="Goh K.M."/>
            <person name="Ee R."/>
            <person name="Chan K.-G."/>
            <person name="Chong C.S."/>
        </authorList>
    </citation>
    <scope>NUCLEOTIDE SEQUENCE [LARGE SCALE GENOMIC DNA]</scope>
    <source>
        <strain evidence="11 12">UST030701-084</strain>
    </source>
</reference>
<gene>
    <name evidence="11" type="ORF">AWW68_11160</name>
</gene>
<dbReference type="GO" id="GO:0005615">
    <property type="term" value="C:extracellular space"/>
    <property type="evidence" value="ECO:0007669"/>
    <property type="project" value="TreeGrafter"/>
</dbReference>
<feature type="chain" id="PRO_5007574123" evidence="9">
    <location>
        <begin position="24"/>
        <end position="540"/>
    </location>
</feature>
<dbReference type="Gene3D" id="3.40.630.10">
    <property type="entry name" value="Zn peptidases"/>
    <property type="match status" value="1"/>
</dbReference>
<dbReference type="GO" id="GO:0008270">
    <property type="term" value="F:zinc ion binding"/>
    <property type="evidence" value="ECO:0007669"/>
    <property type="project" value="InterPro"/>
</dbReference>
<dbReference type="Proteomes" id="UP000075606">
    <property type="component" value="Unassembled WGS sequence"/>
</dbReference>
<evidence type="ECO:0000256" key="2">
    <source>
        <dbReference type="ARBA" id="ARBA00005988"/>
    </source>
</evidence>
<dbReference type="PANTHER" id="PTHR11705">
    <property type="entry name" value="PROTEASE FAMILY M14 CARBOXYPEPTIDASE A,B"/>
    <property type="match status" value="1"/>
</dbReference>
<dbReference type="SUPFAM" id="SSF53187">
    <property type="entry name" value="Zn-dependent exopeptidases"/>
    <property type="match status" value="1"/>
</dbReference>
<feature type="domain" description="Peptidase M14" evidence="10">
    <location>
        <begin position="25"/>
        <end position="372"/>
    </location>
</feature>
<feature type="compositionally biased region" description="Basic and acidic residues" evidence="8">
    <location>
        <begin position="135"/>
        <end position="152"/>
    </location>
</feature>
<dbReference type="EMBL" id="LRPC01000028">
    <property type="protein sequence ID" value="KYG73266.1"/>
    <property type="molecule type" value="Genomic_DNA"/>
</dbReference>
<protein>
    <submittedName>
        <fullName evidence="11">Peptidase</fullName>
    </submittedName>
</protein>
<sequence>MKYNLRKLSLLGMGVCMMFSVWAQDYPTLNEQSQRLRSLANSSDLASLKSLTKTLGGKDIWMLTLGKGDVENKPAMAVVGGVEGSHLLGVEMAIRFAEDVVKNNSQALDNTTFYVFPNMSPDAYEQYFASLKWERSGNAKETDDDRDGKNGEDPFEDLNGDGIITMMRVEDVTGDWVTHPADDRVMIKADKGEGEKGKYHYFTEGRDNDKDGKFNEDGPGGIHFNKNLTYEYPYFVAGSGEHSVSELENRALLDELYTKFNIYGFFTFGPGNNLSSPWKYNRAGASKRVVTSVLNEDAGLNALASKAYNDVVGMKDAPASGAQGGDFFQWAYFHFGRMSFGTPGWWAPMVEAQEGETANKDKNREVNFLRWAAQEGLSNYFVEWTEIQHPDFPGQKVEVGGIAPFKMMNPPISMIDDAAQKHNEFILKLASMQSDVQLVNLKTEAVGKGLTRVTVDLYNPGTLPTHSQMGTRSKWLRRIKVEVKLGNGQEIVSGTKIQMFSSLDGDESRQLTWLVKGKGSLQIEAGAAHAGTDQISVNLK</sequence>
<dbReference type="GO" id="GO:0006508">
    <property type="term" value="P:proteolysis"/>
    <property type="evidence" value="ECO:0007669"/>
    <property type="project" value="UniProtKB-KW"/>
</dbReference>
<accession>A0A150X3H2</accession>
<dbReference type="PANTHER" id="PTHR11705:SF143">
    <property type="entry name" value="SLL0236 PROTEIN"/>
    <property type="match status" value="1"/>
</dbReference>
<feature type="signal peptide" evidence="9">
    <location>
        <begin position="1"/>
        <end position="23"/>
    </location>
</feature>
<comment type="caution">
    <text evidence="11">The sequence shown here is derived from an EMBL/GenBank/DDBJ whole genome shotgun (WGS) entry which is preliminary data.</text>
</comment>
<dbReference type="PROSITE" id="PS52035">
    <property type="entry name" value="PEPTIDASE_M14"/>
    <property type="match status" value="1"/>
</dbReference>
<comment type="cofactor">
    <cofactor evidence="1">
        <name>Zn(2+)</name>
        <dbReference type="ChEBI" id="CHEBI:29105"/>
    </cofactor>
</comment>
<dbReference type="GO" id="GO:0004181">
    <property type="term" value="F:metallocarboxypeptidase activity"/>
    <property type="evidence" value="ECO:0007669"/>
    <property type="project" value="InterPro"/>
</dbReference>
<evidence type="ECO:0000256" key="8">
    <source>
        <dbReference type="SAM" id="MobiDB-lite"/>
    </source>
</evidence>
<keyword evidence="12" id="KW-1185">Reference proteome</keyword>
<dbReference type="OrthoDB" id="5294005at2"/>
<evidence type="ECO:0000256" key="4">
    <source>
        <dbReference type="ARBA" id="ARBA00022801"/>
    </source>
</evidence>
<evidence type="ECO:0000256" key="3">
    <source>
        <dbReference type="ARBA" id="ARBA00022670"/>
    </source>
</evidence>
<keyword evidence="3" id="KW-0645">Protease</keyword>
<dbReference type="STRING" id="333140.AWW68_11160"/>
<keyword evidence="9" id="KW-0732">Signal</keyword>
<evidence type="ECO:0000256" key="9">
    <source>
        <dbReference type="SAM" id="SignalP"/>
    </source>
</evidence>
<proteinExistence type="inferred from homology"/>
<keyword evidence="4" id="KW-0378">Hydrolase</keyword>
<evidence type="ECO:0000256" key="6">
    <source>
        <dbReference type="ARBA" id="ARBA00023049"/>
    </source>
</evidence>
<comment type="caution">
    <text evidence="7">Lacks conserved residue(s) required for the propagation of feature annotation.</text>
</comment>